<dbReference type="RefSeq" id="WP_274322562.1">
    <property type="nucleotide sequence ID" value="NZ_CP118158.1"/>
</dbReference>
<evidence type="ECO:0000256" key="4">
    <source>
        <dbReference type="ARBA" id="ARBA00023186"/>
    </source>
</evidence>
<gene>
    <name evidence="7" type="ORF">ACFQMA_16785</name>
</gene>
<feature type="region of interest" description="Disordered" evidence="6">
    <location>
        <begin position="497"/>
        <end position="516"/>
    </location>
</feature>
<dbReference type="PRINTS" id="PR00304">
    <property type="entry name" value="TCOMPLEXTCP1"/>
</dbReference>
<sequence>MDTTRRPGDGEATPTVGDEVRRICDSVRSTLGPCGAAKLVVTPDGSVSTTPSGRRVVDLLAFDGPEASLLETAAEDVVREHGDGATTTLLLTGELLWAADELRELGLARSTVVEGFREAAAVAVEAVADLRRPSGTVGFDAVARTALTGVRDPTARATVADGVARLAEAADDGLDGVDVVSRLGGTPGSTDIVDGVVLDRRPVDRSMPRRPERDGVVLCSETVDVPSVDRDVSLDVDGFDGRAAVGEREREQFRTALADLVAADCGFLATERAVNDRVESILGAHGVLAVDRVDAADMERLARATGATVVPDVDHVTAEAMGRGTARVVRKAGRDYAVVEGDADDAVATLFCRAPDPRAVETFEASVESAIAAVDAAARGGTIVPGGGATAMHAAREIRGHARAIDHRRRLAVEAYADALLAVPRTLAANAGADPASALAELASAHATGQATTGVDARTGEIRDCFGEEAVLEPPSQVAGVWGAATDLATQAVRIDERLPASDLPETGPVETDGEA</sequence>
<evidence type="ECO:0000256" key="1">
    <source>
        <dbReference type="ARBA" id="ARBA00008020"/>
    </source>
</evidence>
<comment type="similarity">
    <text evidence="1 5">Belongs to the TCP-1 chaperonin family.</text>
</comment>
<dbReference type="GO" id="GO:0005524">
    <property type="term" value="F:ATP binding"/>
    <property type="evidence" value="ECO:0007669"/>
    <property type="project" value="UniProtKB-KW"/>
</dbReference>
<dbReference type="PANTHER" id="PTHR11353">
    <property type="entry name" value="CHAPERONIN"/>
    <property type="match status" value="1"/>
</dbReference>
<dbReference type="GeneID" id="78821795"/>
<dbReference type="EMBL" id="JBHTAS010000001">
    <property type="protein sequence ID" value="MFC7141482.1"/>
    <property type="molecule type" value="Genomic_DNA"/>
</dbReference>
<dbReference type="SUPFAM" id="SSF52029">
    <property type="entry name" value="GroEL apical domain-like"/>
    <property type="match status" value="1"/>
</dbReference>
<organism evidence="7 8">
    <name type="scientific">Halosimplex aquaticum</name>
    <dbReference type="NCBI Taxonomy" id="3026162"/>
    <lineage>
        <taxon>Archaea</taxon>
        <taxon>Methanobacteriati</taxon>
        <taxon>Methanobacteriota</taxon>
        <taxon>Stenosarchaea group</taxon>
        <taxon>Halobacteria</taxon>
        <taxon>Halobacteriales</taxon>
        <taxon>Haloarculaceae</taxon>
        <taxon>Halosimplex</taxon>
    </lineage>
</organism>
<keyword evidence="3 5" id="KW-0067">ATP-binding</keyword>
<dbReference type="Proteomes" id="UP001596432">
    <property type="component" value="Unassembled WGS sequence"/>
</dbReference>
<evidence type="ECO:0000313" key="7">
    <source>
        <dbReference type="EMBL" id="MFC7141482.1"/>
    </source>
</evidence>
<dbReference type="InterPro" id="IPR002423">
    <property type="entry name" value="Cpn60/GroEL/TCP-1"/>
</dbReference>
<keyword evidence="8" id="KW-1185">Reference proteome</keyword>
<evidence type="ECO:0000256" key="5">
    <source>
        <dbReference type="RuleBase" id="RU004187"/>
    </source>
</evidence>
<proteinExistence type="inferred from homology"/>
<dbReference type="PROSITE" id="PS00750">
    <property type="entry name" value="TCP1_1"/>
    <property type="match status" value="1"/>
</dbReference>
<dbReference type="InterPro" id="IPR027413">
    <property type="entry name" value="GROEL-like_equatorial_sf"/>
</dbReference>
<dbReference type="Gene3D" id="3.50.7.10">
    <property type="entry name" value="GroEL"/>
    <property type="match status" value="1"/>
</dbReference>
<dbReference type="Gene3D" id="1.10.560.10">
    <property type="entry name" value="GroEL-like equatorial domain"/>
    <property type="match status" value="1"/>
</dbReference>
<dbReference type="InterPro" id="IPR027409">
    <property type="entry name" value="GroEL-like_apical_dom_sf"/>
</dbReference>
<dbReference type="Gene3D" id="3.30.260.10">
    <property type="entry name" value="TCP-1-like chaperonin intermediate domain"/>
    <property type="match status" value="1"/>
</dbReference>
<dbReference type="SUPFAM" id="SSF48592">
    <property type="entry name" value="GroEL equatorial domain-like"/>
    <property type="match status" value="1"/>
</dbReference>
<evidence type="ECO:0000256" key="3">
    <source>
        <dbReference type="ARBA" id="ARBA00022840"/>
    </source>
</evidence>
<dbReference type="InterPro" id="IPR002194">
    <property type="entry name" value="Chaperonin_TCP-1_CS"/>
</dbReference>
<evidence type="ECO:0000256" key="2">
    <source>
        <dbReference type="ARBA" id="ARBA00022741"/>
    </source>
</evidence>
<protein>
    <submittedName>
        <fullName evidence="7">TCP-1/cpn60 chaperonin family protein</fullName>
    </submittedName>
</protein>
<comment type="caution">
    <text evidence="7">The sequence shown here is derived from an EMBL/GenBank/DDBJ whole genome shotgun (WGS) entry which is preliminary data.</text>
</comment>
<dbReference type="InterPro" id="IPR027410">
    <property type="entry name" value="TCP-1-like_intermed_sf"/>
</dbReference>
<dbReference type="InterPro" id="IPR017998">
    <property type="entry name" value="Chaperone_TCP-1"/>
</dbReference>
<dbReference type="AlphaFoldDB" id="A0ABD5Y7J4"/>
<evidence type="ECO:0000313" key="8">
    <source>
        <dbReference type="Proteomes" id="UP001596432"/>
    </source>
</evidence>
<keyword evidence="4 5" id="KW-0143">Chaperone</keyword>
<name>A0ABD5Y7J4_9EURY</name>
<dbReference type="Pfam" id="PF00118">
    <property type="entry name" value="Cpn60_TCP1"/>
    <property type="match status" value="1"/>
</dbReference>
<keyword evidence="2 5" id="KW-0547">Nucleotide-binding</keyword>
<reference evidence="7 8" key="1">
    <citation type="journal article" date="2019" name="Int. J. Syst. Evol. Microbiol.">
        <title>The Global Catalogue of Microorganisms (GCM) 10K type strain sequencing project: providing services to taxonomists for standard genome sequencing and annotation.</title>
        <authorList>
            <consortium name="The Broad Institute Genomics Platform"/>
            <consortium name="The Broad Institute Genome Sequencing Center for Infectious Disease"/>
            <person name="Wu L."/>
            <person name="Ma J."/>
        </authorList>
    </citation>
    <scope>NUCLEOTIDE SEQUENCE [LARGE SCALE GENOMIC DNA]</scope>
    <source>
        <strain evidence="7 8">XZYJT29</strain>
    </source>
</reference>
<accession>A0ABD5Y7J4</accession>
<evidence type="ECO:0000256" key="6">
    <source>
        <dbReference type="SAM" id="MobiDB-lite"/>
    </source>
</evidence>